<dbReference type="STRING" id="1777140.AWB79_05461"/>
<feature type="transmembrane region" description="Helical" evidence="6">
    <location>
        <begin position="61"/>
        <end position="80"/>
    </location>
</feature>
<feature type="transmembrane region" description="Helical" evidence="6">
    <location>
        <begin position="171"/>
        <end position="192"/>
    </location>
</feature>
<evidence type="ECO:0000256" key="3">
    <source>
        <dbReference type="ARBA" id="ARBA00022692"/>
    </source>
</evidence>
<gene>
    <name evidence="7" type="ORF">AWB79_05461</name>
</gene>
<reference evidence="7" key="1">
    <citation type="submission" date="2016-01" db="EMBL/GenBank/DDBJ databases">
        <authorList>
            <person name="Peeters C."/>
        </authorList>
    </citation>
    <scope>NUCLEOTIDE SEQUENCE</scope>
    <source>
        <strain evidence="7">LMG 29322</strain>
    </source>
</reference>
<proteinExistence type="predicted"/>
<accession>A0A158CJ48</accession>
<evidence type="ECO:0000256" key="6">
    <source>
        <dbReference type="SAM" id="Phobius"/>
    </source>
</evidence>
<evidence type="ECO:0000256" key="1">
    <source>
        <dbReference type="ARBA" id="ARBA00004651"/>
    </source>
</evidence>
<sequence>MDKLMTSTDASNSAQQDKTQTRFLTMWQVVFLVISAAAPLTGMLGAVPPAISLGNGAGIPGAYVIAGAVLLVFSVGYASMSRHVTRAGAFYAYITAGLGRPAGMAGALVALASYTFIQVALFGLFGFFCNEIISPLFHVAVPWFAYSILCLGMVQVLGIRGIDLNSRVLGVLMCLEMGILLLLSVAIVVHGGGPSGLTSAPLEPKLVLSGHLGIAVMFAFASFIGFEATAIFGKECRDPSVTVPRATYVSVVLILVFFAFVTWAIVCAYGVGEVTEIANKVPGNFWFIQSDRHLGPLATTSMSYLLLTSIFASLLSFHNTIVRYIHGLAVDGMLPRALTRLHRKHRSPYIASYVQTLSVCVLVVPFIFAGSDPYGVMFSWGAALGTVGIVFLQAATSLAVAAFFRRTRKDTRVWNAFVAPVLGTVGLLGVGVILLRNLKVLSGSDSPIVQSFPWLLLAIAVLGFVVALVVRSRRPDIYEQFGQ</sequence>
<feature type="transmembrane region" description="Helical" evidence="6">
    <location>
        <begin position="212"/>
        <end position="233"/>
    </location>
</feature>
<protein>
    <submittedName>
        <fullName evidence="7">Amino acid permease</fullName>
    </submittedName>
</protein>
<dbReference type="EMBL" id="FCOA02000023">
    <property type="protein sequence ID" value="SAK82302.1"/>
    <property type="molecule type" value="Genomic_DNA"/>
</dbReference>
<keyword evidence="3 6" id="KW-0812">Transmembrane</keyword>
<feature type="transmembrane region" description="Helical" evidence="6">
    <location>
        <begin position="416"/>
        <end position="436"/>
    </location>
</feature>
<evidence type="ECO:0000313" key="7">
    <source>
        <dbReference type="EMBL" id="SAK82302.1"/>
    </source>
</evidence>
<keyword evidence="8" id="KW-1185">Reference proteome</keyword>
<dbReference type="AlphaFoldDB" id="A0A158CJ48"/>
<keyword evidence="2" id="KW-1003">Cell membrane</keyword>
<dbReference type="PIRSF" id="PIRSF006060">
    <property type="entry name" value="AA_transporter"/>
    <property type="match status" value="1"/>
</dbReference>
<feature type="transmembrane region" description="Helical" evidence="6">
    <location>
        <begin position="448"/>
        <end position="470"/>
    </location>
</feature>
<feature type="transmembrane region" description="Helical" evidence="6">
    <location>
        <begin position="245"/>
        <end position="271"/>
    </location>
</feature>
<feature type="transmembrane region" description="Helical" evidence="6">
    <location>
        <begin position="140"/>
        <end position="159"/>
    </location>
</feature>
<evidence type="ECO:0000256" key="2">
    <source>
        <dbReference type="ARBA" id="ARBA00022475"/>
    </source>
</evidence>
<comment type="caution">
    <text evidence="7">The sequence shown here is derived from an EMBL/GenBank/DDBJ whole genome shotgun (WGS) entry which is preliminary data.</text>
</comment>
<keyword evidence="5 6" id="KW-0472">Membrane</keyword>
<dbReference type="InterPro" id="IPR050367">
    <property type="entry name" value="APC_superfamily"/>
</dbReference>
<dbReference type="Proteomes" id="UP000054851">
    <property type="component" value="Unassembled WGS sequence"/>
</dbReference>
<dbReference type="Gene3D" id="1.20.1740.10">
    <property type="entry name" value="Amino acid/polyamine transporter I"/>
    <property type="match status" value="1"/>
</dbReference>
<feature type="transmembrane region" description="Helical" evidence="6">
    <location>
        <begin position="380"/>
        <end position="404"/>
    </location>
</feature>
<feature type="transmembrane region" description="Helical" evidence="6">
    <location>
        <begin position="21"/>
        <end position="41"/>
    </location>
</feature>
<evidence type="ECO:0000256" key="5">
    <source>
        <dbReference type="ARBA" id="ARBA00023136"/>
    </source>
</evidence>
<name>A0A158CJ48_9BURK</name>
<feature type="transmembrane region" description="Helical" evidence="6">
    <location>
        <begin position="347"/>
        <end position="368"/>
    </location>
</feature>
<feature type="transmembrane region" description="Helical" evidence="6">
    <location>
        <begin position="101"/>
        <end position="128"/>
    </location>
</feature>
<feature type="transmembrane region" description="Helical" evidence="6">
    <location>
        <begin position="304"/>
        <end position="326"/>
    </location>
</feature>
<dbReference type="InterPro" id="IPR002293">
    <property type="entry name" value="AA/rel_permease1"/>
</dbReference>
<dbReference type="PANTHER" id="PTHR42770:SF16">
    <property type="entry name" value="AMINO ACID PERMEASE"/>
    <property type="match status" value="1"/>
</dbReference>
<dbReference type="PANTHER" id="PTHR42770">
    <property type="entry name" value="AMINO ACID TRANSPORTER-RELATED"/>
    <property type="match status" value="1"/>
</dbReference>
<comment type="subcellular location">
    <subcellularLocation>
        <location evidence="1">Cell membrane</location>
        <topology evidence="1">Multi-pass membrane protein</topology>
    </subcellularLocation>
</comment>
<dbReference type="GO" id="GO:0005886">
    <property type="term" value="C:plasma membrane"/>
    <property type="evidence" value="ECO:0007669"/>
    <property type="project" value="UniProtKB-SubCell"/>
</dbReference>
<dbReference type="RefSeq" id="WP_232471039.1">
    <property type="nucleotide sequence ID" value="NZ_FCOA02000023.1"/>
</dbReference>
<keyword evidence="4 6" id="KW-1133">Transmembrane helix</keyword>
<evidence type="ECO:0000313" key="8">
    <source>
        <dbReference type="Proteomes" id="UP000054851"/>
    </source>
</evidence>
<evidence type="ECO:0000256" key="4">
    <source>
        <dbReference type="ARBA" id="ARBA00022989"/>
    </source>
</evidence>
<dbReference type="GO" id="GO:0022857">
    <property type="term" value="F:transmembrane transporter activity"/>
    <property type="evidence" value="ECO:0007669"/>
    <property type="project" value="InterPro"/>
</dbReference>
<organism evidence="7 8">
    <name type="scientific">Caballeronia hypogeia</name>
    <dbReference type="NCBI Taxonomy" id="1777140"/>
    <lineage>
        <taxon>Bacteria</taxon>
        <taxon>Pseudomonadati</taxon>
        <taxon>Pseudomonadota</taxon>
        <taxon>Betaproteobacteria</taxon>
        <taxon>Burkholderiales</taxon>
        <taxon>Burkholderiaceae</taxon>
        <taxon>Caballeronia</taxon>
    </lineage>
</organism>
<dbReference type="Pfam" id="PF13520">
    <property type="entry name" value="AA_permease_2"/>
    <property type="match status" value="1"/>
</dbReference>